<keyword evidence="1" id="KW-0472">Membrane</keyword>
<keyword evidence="3" id="KW-1185">Reference proteome</keyword>
<keyword evidence="1" id="KW-1133">Transmembrane helix</keyword>
<feature type="transmembrane region" description="Helical" evidence="1">
    <location>
        <begin position="58"/>
        <end position="83"/>
    </location>
</feature>
<dbReference type="Proteomes" id="UP000070184">
    <property type="component" value="Unassembled WGS sequence"/>
</dbReference>
<gene>
    <name evidence="2" type="ORF">AKJ61_01370</name>
</gene>
<accession>A0A133U7I1</accession>
<evidence type="ECO:0008006" key="4">
    <source>
        <dbReference type="Google" id="ProtNLM"/>
    </source>
</evidence>
<organism evidence="2 3">
    <name type="scientific">candidate division MSBL1 archaeon SCGC-AAA259B11</name>
    <dbReference type="NCBI Taxonomy" id="1698260"/>
    <lineage>
        <taxon>Archaea</taxon>
        <taxon>Methanobacteriati</taxon>
        <taxon>Methanobacteriota</taxon>
        <taxon>candidate division MSBL1</taxon>
    </lineage>
</organism>
<reference evidence="2 3" key="1">
    <citation type="journal article" date="2016" name="Sci. Rep.">
        <title>Metabolic traits of an uncultured archaeal lineage -MSBL1- from brine pools of the Red Sea.</title>
        <authorList>
            <person name="Mwirichia R."/>
            <person name="Alam I."/>
            <person name="Rashid M."/>
            <person name="Vinu M."/>
            <person name="Ba-Alawi W."/>
            <person name="Anthony Kamau A."/>
            <person name="Kamanda Ngugi D."/>
            <person name="Goker M."/>
            <person name="Klenk H.P."/>
            <person name="Bajic V."/>
            <person name="Stingl U."/>
        </authorList>
    </citation>
    <scope>NUCLEOTIDE SEQUENCE [LARGE SCALE GENOMIC DNA]</scope>
    <source>
        <strain evidence="2">SCGC-AAA259B11</strain>
    </source>
</reference>
<feature type="transmembrane region" description="Helical" evidence="1">
    <location>
        <begin position="22"/>
        <end position="46"/>
    </location>
</feature>
<proteinExistence type="predicted"/>
<sequence>MENSEGEGIKHAGKTIGIFERAIVTILIFLSAYNAISFVFIAKSLARFNQLRKRGFAEYYLIGTFSSLSFAIVIGVITLRLGIFHL</sequence>
<keyword evidence="1" id="KW-0812">Transmembrane</keyword>
<name>A0A133U7I1_9EURY</name>
<comment type="caution">
    <text evidence="2">The sequence shown here is derived from an EMBL/GenBank/DDBJ whole genome shotgun (WGS) entry which is preliminary data.</text>
</comment>
<evidence type="ECO:0000313" key="2">
    <source>
        <dbReference type="EMBL" id="KXA90127.1"/>
    </source>
</evidence>
<dbReference type="EMBL" id="LHXK01000012">
    <property type="protein sequence ID" value="KXA90127.1"/>
    <property type="molecule type" value="Genomic_DNA"/>
</dbReference>
<protein>
    <recommendedName>
        <fullName evidence="4">DUF5658 domain-containing protein</fullName>
    </recommendedName>
</protein>
<dbReference type="PATRIC" id="fig|1698260.3.peg.132"/>
<dbReference type="AlphaFoldDB" id="A0A133U7I1"/>
<evidence type="ECO:0000313" key="3">
    <source>
        <dbReference type="Proteomes" id="UP000070184"/>
    </source>
</evidence>
<evidence type="ECO:0000256" key="1">
    <source>
        <dbReference type="SAM" id="Phobius"/>
    </source>
</evidence>